<name>A0A2Z5PMK5_METMI</name>
<dbReference type="EMBL" id="AP011526">
    <property type="protein sequence ID" value="BAP61014.1"/>
    <property type="molecule type" value="Genomic_DNA"/>
</dbReference>
<dbReference type="AlphaFoldDB" id="A0A2Z5PMK5"/>
<evidence type="ECO:0000313" key="3">
    <source>
        <dbReference type="Proteomes" id="UP000264208"/>
    </source>
</evidence>
<dbReference type="Pfam" id="PF15569">
    <property type="entry name" value="Imm40"/>
    <property type="match status" value="1"/>
</dbReference>
<feature type="domain" description="Immunity protein 40" evidence="1">
    <location>
        <begin position="21"/>
        <end position="113"/>
    </location>
</feature>
<dbReference type="KEGG" id="mmak:MMKA1_08970"/>
<dbReference type="Proteomes" id="UP000264208">
    <property type="component" value="Chromosome"/>
</dbReference>
<reference evidence="2 3" key="1">
    <citation type="submission" date="2009-06" db="EMBL/GenBank/DDBJ databases">
        <title>Molecular Evidence for Microbiologically Influenced Corrosion from genome of Methanogen.</title>
        <authorList>
            <person name="Ito N."/>
            <person name="Tsurumaru H."/>
            <person name="Shimizu A."/>
            <person name="Harada T."/>
            <person name="Hosoyama A."/>
            <person name="Horikawa H."/>
            <person name="Wakai S."/>
            <person name="Sasaki K."/>
            <person name="Nishijima K."/>
            <person name="Ataku H."/>
            <person name="Yamazaki J."/>
            <person name="Mise M."/>
            <person name="Yamazaki S."/>
            <person name="Tanikawa S."/>
            <person name="Harayama S."/>
            <person name="Fujita N."/>
        </authorList>
    </citation>
    <scope>NUCLEOTIDE SEQUENCE [LARGE SCALE GENOMIC DNA]</scope>
    <source>
        <strain evidence="3">KA1 ( NBRC 102054)</strain>
    </source>
</reference>
<organism evidence="2 3">
    <name type="scientific">Methanococcus maripaludis KA1</name>
    <dbReference type="NCBI Taxonomy" id="637914"/>
    <lineage>
        <taxon>Archaea</taxon>
        <taxon>Methanobacteriati</taxon>
        <taxon>Methanobacteriota</taxon>
        <taxon>Methanomada group</taxon>
        <taxon>Methanococci</taxon>
        <taxon>Methanococcales</taxon>
        <taxon>Methanococcaceae</taxon>
        <taxon>Methanococcus</taxon>
    </lineage>
</organism>
<dbReference type="RefSeq" id="WP_146778195.1">
    <property type="nucleotide sequence ID" value="NZ_AP011526.1"/>
</dbReference>
<gene>
    <name evidence="2" type="ORF">MMKA1_08970</name>
</gene>
<dbReference type="InterPro" id="IPR029080">
    <property type="entry name" value="Imm40"/>
</dbReference>
<dbReference type="GeneID" id="41279313"/>
<sequence length="119" mass="13752">MNIKYGFPQNFPENLLQNGVDLKKIGIYNFAWGFADVITTIEFLTDQGFIILGGDVFSLDGENIESIGDGWYFENKYDKEKTAITESKKKAISYIKKYKTRNLGETYLYSIVFKDFSRN</sequence>
<accession>A0A2Z5PMK5</accession>
<protein>
    <recommendedName>
        <fullName evidence="1">Immunity protein 40 domain-containing protein</fullName>
    </recommendedName>
</protein>
<proteinExistence type="predicted"/>
<evidence type="ECO:0000313" key="2">
    <source>
        <dbReference type="EMBL" id="BAP61014.1"/>
    </source>
</evidence>
<evidence type="ECO:0000259" key="1">
    <source>
        <dbReference type="Pfam" id="PF15569"/>
    </source>
</evidence>